<dbReference type="PANTHER" id="PTHR33244:SF3">
    <property type="entry name" value="PEPTIDASE A2 DOMAIN-CONTAINING PROTEIN"/>
    <property type="match status" value="1"/>
</dbReference>
<evidence type="ECO:0000256" key="1">
    <source>
        <dbReference type="SAM" id="MobiDB-lite"/>
    </source>
</evidence>
<dbReference type="EMBL" id="BLXT01003145">
    <property type="protein sequence ID" value="GFO00742.1"/>
    <property type="molecule type" value="Genomic_DNA"/>
</dbReference>
<evidence type="ECO:0000313" key="2">
    <source>
        <dbReference type="EMBL" id="GFO00742.1"/>
    </source>
</evidence>
<feature type="region of interest" description="Disordered" evidence="1">
    <location>
        <begin position="119"/>
        <end position="155"/>
    </location>
</feature>
<gene>
    <name evidence="2" type="ORF">PoB_002724700</name>
</gene>
<accession>A0AAV4A0D0</accession>
<dbReference type="AlphaFoldDB" id="A0AAV4A0D0"/>
<name>A0AAV4A0D0_9GAST</name>
<dbReference type="CDD" id="cd04508">
    <property type="entry name" value="Tudor_SF"/>
    <property type="match status" value="1"/>
</dbReference>
<dbReference type="Proteomes" id="UP000735302">
    <property type="component" value="Unassembled WGS sequence"/>
</dbReference>
<comment type="caution">
    <text evidence="2">The sequence shown here is derived from an EMBL/GenBank/DDBJ whole genome shotgun (WGS) entry which is preliminary data.</text>
</comment>
<sequence>MALLRGWCRLKNLISKAGDTDPYLALLNLRAAPLKNLPSPAELLMGRKLKTKLPIASKLLRPKKQFPAVIKNTMRKSQADQQKYYKRGTKSLPLLKTGESVFVRNPDDKKWRPAKVVGNRPEPRSYMVQTSGGTYRRNRRDILKPSTSYAHQLAT</sequence>
<keyword evidence="3" id="KW-1185">Reference proteome</keyword>
<feature type="compositionally biased region" description="Polar residues" evidence="1">
    <location>
        <begin position="145"/>
        <end position="155"/>
    </location>
</feature>
<proteinExistence type="predicted"/>
<dbReference type="PANTHER" id="PTHR33244">
    <property type="entry name" value="INTEGRASE CATALYTIC DOMAIN-CONTAINING PROTEIN-RELATED"/>
    <property type="match status" value="1"/>
</dbReference>
<evidence type="ECO:0000313" key="3">
    <source>
        <dbReference type="Proteomes" id="UP000735302"/>
    </source>
</evidence>
<protein>
    <submittedName>
        <fullName evidence="2">Transposon ty3-i Gag-Pol polyprotein</fullName>
    </submittedName>
</protein>
<organism evidence="2 3">
    <name type="scientific">Plakobranchus ocellatus</name>
    <dbReference type="NCBI Taxonomy" id="259542"/>
    <lineage>
        <taxon>Eukaryota</taxon>
        <taxon>Metazoa</taxon>
        <taxon>Spiralia</taxon>
        <taxon>Lophotrochozoa</taxon>
        <taxon>Mollusca</taxon>
        <taxon>Gastropoda</taxon>
        <taxon>Heterobranchia</taxon>
        <taxon>Euthyneura</taxon>
        <taxon>Panpulmonata</taxon>
        <taxon>Sacoglossa</taxon>
        <taxon>Placobranchoidea</taxon>
        <taxon>Plakobranchidae</taxon>
        <taxon>Plakobranchus</taxon>
    </lineage>
</organism>
<reference evidence="2 3" key="1">
    <citation type="journal article" date="2021" name="Elife">
        <title>Chloroplast acquisition without the gene transfer in kleptoplastic sea slugs, Plakobranchus ocellatus.</title>
        <authorList>
            <person name="Maeda T."/>
            <person name="Takahashi S."/>
            <person name="Yoshida T."/>
            <person name="Shimamura S."/>
            <person name="Takaki Y."/>
            <person name="Nagai Y."/>
            <person name="Toyoda A."/>
            <person name="Suzuki Y."/>
            <person name="Arimoto A."/>
            <person name="Ishii H."/>
            <person name="Satoh N."/>
            <person name="Nishiyama T."/>
            <person name="Hasebe M."/>
            <person name="Maruyama T."/>
            <person name="Minagawa J."/>
            <person name="Obokata J."/>
            <person name="Shigenobu S."/>
        </authorList>
    </citation>
    <scope>NUCLEOTIDE SEQUENCE [LARGE SCALE GENOMIC DNA]</scope>
</reference>